<dbReference type="Proteomes" id="UP000814033">
    <property type="component" value="Unassembled WGS sequence"/>
</dbReference>
<name>A0ACB8R8X2_9AGAM</name>
<reference evidence="1" key="1">
    <citation type="submission" date="2021-02" db="EMBL/GenBank/DDBJ databases">
        <authorList>
            <consortium name="DOE Joint Genome Institute"/>
            <person name="Ahrendt S."/>
            <person name="Looney B.P."/>
            <person name="Miyauchi S."/>
            <person name="Morin E."/>
            <person name="Drula E."/>
            <person name="Courty P.E."/>
            <person name="Chicoki N."/>
            <person name="Fauchery L."/>
            <person name="Kohler A."/>
            <person name="Kuo A."/>
            <person name="Labutti K."/>
            <person name="Pangilinan J."/>
            <person name="Lipzen A."/>
            <person name="Riley R."/>
            <person name="Andreopoulos W."/>
            <person name="He G."/>
            <person name="Johnson J."/>
            <person name="Barry K.W."/>
            <person name="Grigoriev I.V."/>
            <person name="Nagy L."/>
            <person name="Hibbett D."/>
            <person name="Henrissat B."/>
            <person name="Matheny P.B."/>
            <person name="Labbe J."/>
            <person name="Martin F."/>
        </authorList>
    </citation>
    <scope>NUCLEOTIDE SEQUENCE</scope>
    <source>
        <strain evidence="1">FP105234-sp</strain>
    </source>
</reference>
<dbReference type="EMBL" id="MU276187">
    <property type="protein sequence ID" value="KAI0040549.1"/>
    <property type="molecule type" value="Genomic_DNA"/>
</dbReference>
<protein>
    <submittedName>
        <fullName evidence="1">Uncharacterized protein</fullName>
    </submittedName>
</protein>
<gene>
    <name evidence="1" type="ORF">FA95DRAFT_1566314</name>
</gene>
<keyword evidence="2" id="KW-1185">Reference proteome</keyword>
<accession>A0ACB8R8X2</accession>
<evidence type="ECO:0000313" key="2">
    <source>
        <dbReference type="Proteomes" id="UP000814033"/>
    </source>
</evidence>
<organism evidence="1 2">
    <name type="scientific">Auriscalpium vulgare</name>
    <dbReference type="NCBI Taxonomy" id="40419"/>
    <lineage>
        <taxon>Eukaryota</taxon>
        <taxon>Fungi</taxon>
        <taxon>Dikarya</taxon>
        <taxon>Basidiomycota</taxon>
        <taxon>Agaricomycotina</taxon>
        <taxon>Agaricomycetes</taxon>
        <taxon>Russulales</taxon>
        <taxon>Auriscalpiaceae</taxon>
        <taxon>Auriscalpium</taxon>
    </lineage>
</organism>
<evidence type="ECO:0000313" key="1">
    <source>
        <dbReference type="EMBL" id="KAI0040549.1"/>
    </source>
</evidence>
<reference evidence="1" key="2">
    <citation type="journal article" date="2022" name="New Phytol.">
        <title>Evolutionary transition to the ectomycorrhizal habit in the genomes of a hyperdiverse lineage of mushroom-forming fungi.</title>
        <authorList>
            <person name="Looney B."/>
            <person name="Miyauchi S."/>
            <person name="Morin E."/>
            <person name="Drula E."/>
            <person name="Courty P.E."/>
            <person name="Kohler A."/>
            <person name="Kuo A."/>
            <person name="LaButti K."/>
            <person name="Pangilinan J."/>
            <person name="Lipzen A."/>
            <person name="Riley R."/>
            <person name="Andreopoulos W."/>
            <person name="He G."/>
            <person name="Johnson J."/>
            <person name="Nolan M."/>
            <person name="Tritt A."/>
            <person name="Barry K.W."/>
            <person name="Grigoriev I.V."/>
            <person name="Nagy L.G."/>
            <person name="Hibbett D."/>
            <person name="Henrissat B."/>
            <person name="Matheny P.B."/>
            <person name="Labbe J."/>
            <person name="Martin F.M."/>
        </authorList>
    </citation>
    <scope>NUCLEOTIDE SEQUENCE</scope>
    <source>
        <strain evidence="1">FP105234-sp</strain>
    </source>
</reference>
<sequence length="106" mass="11886">MRRALLDRDEIRAVDLPNRQEHVHFACAPAQSIFLRAEPSRIHSHSHLDPKTLVLDSQDASSYASDASSIARFPDFHFNLHLLTTVHALCPERSGIASGCQTMRLL</sequence>
<proteinExistence type="predicted"/>
<comment type="caution">
    <text evidence="1">The sequence shown here is derived from an EMBL/GenBank/DDBJ whole genome shotgun (WGS) entry which is preliminary data.</text>
</comment>